<gene>
    <name evidence="1" type="ORF">HINF_LOCUS44200</name>
    <name evidence="2" type="ORF">HINF_LOCUS69158</name>
</gene>
<protein>
    <submittedName>
        <fullName evidence="2">Hypothetical_protein</fullName>
    </submittedName>
</protein>
<dbReference type="EMBL" id="CAXDID020000500">
    <property type="protein sequence ID" value="CAL6097608.1"/>
    <property type="molecule type" value="Genomic_DNA"/>
</dbReference>
<dbReference type="Proteomes" id="UP001642409">
    <property type="component" value="Unassembled WGS sequence"/>
</dbReference>
<organism evidence="1">
    <name type="scientific">Hexamita inflata</name>
    <dbReference type="NCBI Taxonomy" id="28002"/>
    <lineage>
        <taxon>Eukaryota</taxon>
        <taxon>Metamonada</taxon>
        <taxon>Diplomonadida</taxon>
        <taxon>Hexamitidae</taxon>
        <taxon>Hexamitinae</taxon>
        <taxon>Hexamita</taxon>
    </lineage>
</organism>
<evidence type="ECO:0000313" key="2">
    <source>
        <dbReference type="EMBL" id="CAL6097608.1"/>
    </source>
</evidence>
<evidence type="ECO:0000313" key="1">
    <source>
        <dbReference type="EMBL" id="CAI9956555.1"/>
    </source>
</evidence>
<comment type="caution">
    <text evidence="1">The sequence shown here is derived from an EMBL/GenBank/DDBJ whole genome shotgun (WGS) entry which is preliminary data.</text>
</comment>
<dbReference type="EMBL" id="CATOUU010000877">
    <property type="protein sequence ID" value="CAI9956555.1"/>
    <property type="molecule type" value="Genomic_DNA"/>
</dbReference>
<evidence type="ECO:0000313" key="3">
    <source>
        <dbReference type="Proteomes" id="UP001642409"/>
    </source>
</evidence>
<reference evidence="1" key="1">
    <citation type="submission" date="2023-06" db="EMBL/GenBank/DDBJ databases">
        <authorList>
            <person name="Kurt Z."/>
        </authorList>
    </citation>
    <scope>NUCLEOTIDE SEQUENCE</scope>
</reference>
<keyword evidence="3" id="KW-1185">Reference proteome</keyword>
<accession>A0AA86QRB2</accession>
<dbReference type="AlphaFoldDB" id="A0AA86QRB2"/>
<proteinExistence type="predicted"/>
<sequence>MQIQIPMSQFSFRIPVVLKKIEMEVVSNPSSSTDESELQKQQQKEPERFVTNINLNIQQSAEYIYELKQQTLELKAKIESSRVESLKMDRHVQCLQYQLDIAQRNLGIIKENQNKIAMKVM</sequence>
<name>A0AA86QRB2_9EUKA</name>
<reference evidence="2 3" key="2">
    <citation type="submission" date="2024-07" db="EMBL/GenBank/DDBJ databases">
        <authorList>
            <person name="Akdeniz Z."/>
        </authorList>
    </citation>
    <scope>NUCLEOTIDE SEQUENCE [LARGE SCALE GENOMIC DNA]</scope>
</reference>